<evidence type="ECO:0000256" key="6">
    <source>
        <dbReference type="ARBA" id="ARBA00023136"/>
    </source>
</evidence>
<feature type="transmembrane region" description="Helical" evidence="7">
    <location>
        <begin position="281"/>
        <end position="300"/>
    </location>
</feature>
<comment type="similarity">
    <text evidence="2">Belongs to the SLC29A/ENT transporter (TC 2.A.57) family.</text>
</comment>
<feature type="transmembrane region" description="Helical" evidence="7">
    <location>
        <begin position="212"/>
        <end position="231"/>
    </location>
</feature>
<feature type="transmembrane region" description="Helical" evidence="7">
    <location>
        <begin position="154"/>
        <end position="175"/>
    </location>
</feature>
<organism evidence="8 9">
    <name type="scientific">Molorchus minor</name>
    <dbReference type="NCBI Taxonomy" id="1323400"/>
    <lineage>
        <taxon>Eukaryota</taxon>
        <taxon>Metazoa</taxon>
        <taxon>Ecdysozoa</taxon>
        <taxon>Arthropoda</taxon>
        <taxon>Hexapoda</taxon>
        <taxon>Insecta</taxon>
        <taxon>Pterygota</taxon>
        <taxon>Neoptera</taxon>
        <taxon>Endopterygota</taxon>
        <taxon>Coleoptera</taxon>
        <taxon>Polyphaga</taxon>
        <taxon>Cucujiformia</taxon>
        <taxon>Chrysomeloidea</taxon>
        <taxon>Cerambycidae</taxon>
        <taxon>Lamiinae</taxon>
        <taxon>Monochamini</taxon>
        <taxon>Molorchus</taxon>
    </lineage>
</organism>
<dbReference type="Pfam" id="PF01733">
    <property type="entry name" value="Nucleoside_tran"/>
    <property type="match status" value="1"/>
</dbReference>
<keyword evidence="5 7" id="KW-1133">Transmembrane helix</keyword>
<gene>
    <name evidence="8" type="ORF">NQ317_016833</name>
</gene>
<reference evidence="8" key="1">
    <citation type="journal article" date="2023" name="Insect Mol. Biol.">
        <title>Genome sequencing provides insights into the evolution of gene families encoding plant cell wall-degrading enzymes in longhorned beetles.</title>
        <authorList>
            <person name="Shin N.R."/>
            <person name="Okamura Y."/>
            <person name="Kirsch R."/>
            <person name="Pauchet Y."/>
        </authorList>
    </citation>
    <scope>NUCLEOTIDE SEQUENCE</scope>
    <source>
        <strain evidence="8">MMC_N1</strain>
    </source>
</reference>
<evidence type="ECO:0000313" key="9">
    <source>
        <dbReference type="Proteomes" id="UP001162164"/>
    </source>
</evidence>
<comment type="subcellular location">
    <subcellularLocation>
        <location evidence="1">Membrane</location>
        <topology evidence="1">Multi-pass membrane protein</topology>
    </subcellularLocation>
</comment>
<dbReference type="PIRSF" id="PIRSF016379">
    <property type="entry name" value="ENT"/>
    <property type="match status" value="1"/>
</dbReference>
<dbReference type="SUPFAM" id="SSF103473">
    <property type="entry name" value="MFS general substrate transporter"/>
    <property type="match status" value="1"/>
</dbReference>
<evidence type="ECO:0000256" key="4">
    <source>
        <dbReference type="ARBA" id="ARBA00022692"/>
    </source>
</evidence>
<dbReference type="Proteomes" id="UP001162164">
    <property type="component" value="Unassembled WGS sequence"/>
</dbReference>
<dbReference type="EMBL" id="JAPWTJ010000365">
    <property type="protein sequence ID" value="KAJ8979198.1"/>
    <property type="molecule type" value="Genomic_DNA"/>
</dbReference>
<evidence type="ECO:0000256" key="1">
    <source>
        <dbReference type="ARBA" id="ARBA00004141"/>
    </source>
</evidence>
<feature type="transmembrane region" description="Helical" evidence="7">
    <location>
        <begin position="251"/>
        <end position="269"/>
    </location>
</feature>
<keyword evidence="6 7" id="KW-0472">Membrane</keyword>
<dbReference type="PANTHER" id="PTHR10332">
    <property type="entry name" value="EQUILIBRATIVE NUCLEOSIDE TRANSPORTER"/>
    <property type="match status" value="1"/>
</dbReference>
<evidence type="ECO:0000313" key="8">
    <source>
        <dbReference type="EMBL" id="KAJ8979198.1"/>
    </source>
</evidence>
<name>A0ABQ9JMF9_9CUCU</name>
<evidence type="ECO:0000256" key="5">
    <source>
        <dbReference type="ARBA" id="ARBA00022989"/>
    </source>
</evidence>
<proteinExistence type="inferred from homology"/>
<keyword evidence="9" id="KW-1185">Reference proteome</keyword>
<dbReference type="InterPro" id="IPR002259">
    <property type="entry name" value="Eqnu_transpt"/>
</dbReference>
<protein>
    <recommendedName>
        <fullName evidence="10">Equilibrative nucleoside transporter</fullName>
    </recommendedName>
</protein>
<evidence type="ECO:0000256" key="7">
    <source>
        <dbReference type="SAM" id="Phobius"/>
    </source>
</evidence>
<sequence>MYKFRNVSLNTSTLNATVKRTPLQTEFTSYLSVASSIPNLIFLALNTAISHRISLNTRVLGSLAFMLLLMLQTVIFINLNTDQWQQLFFGITLAVIVLLNVCSAIFSGSIFGVVGKFSPIYITAVIGGQALGGVFAALAEIVSLFIGASSTHAALVYFAIGNVTIIISIICYVVLVKSVFFKYHLLEQQDFGEFDNKSASLNISSKVIVKKMWCHGLSVLITFTVTLSVYPGVTVLIESEGKGHGNRWNDVFFVPTINYLLFNIGDYLGRLLAGRLLKPKSLTVLMILSTARFIFIPLLLLCNVQLKHSWDVVFDKDYQYILILFIFALSNGYLANIVAIHVPRVVDHHEKEIASSIMTVFMGVGLTLGSAISLLIVKIINR</sequence>
<keyword evidence="4 7" id="KW-0812">Transmembrane</keyword>
<feature type="transmembrane region" description="Helical" evidence="7">
    <location>
        <begin position="354"/>
        <end position="380"/>
    </location>
</feature>
<keyword evidence="3" id="KW-0813">Transport</keyword>
<evidence type="ECO:0008006" key="10">
    <source>
        <dbReference type="Google" id="ProtNLM"/>
    </source>
</evidence>
<feature type="transmembrane region" description="Helical" evidence="7">
    <location>
        <begin position="59"/>
        <end position="81"/>
    </location>
</feature>
<dbReference type="PRINTS" id="PR01130">
    <property type="entry name" value="DERENTRNSPRT"/>
</dbReference>
<feature type="transmembrane region" description="Helical" evidence="7">
    <location>
        <begin position="87"/>
        <end position="114"/>
    </location>
</feature>
<evidence type="ECO:0000256" key="2">
    <source>
        <dbReference type="ARBA" id="ARBA00007965"/>
    </source>
</evidence>
<evidence type="ECO:0000256" key="3">
    <source>
        <dbReference type="ARBA" id="ARBA00022448"/>
    </source>
</evidence>
<comment type="caution">
    <text evidence="8">The sequence shown here is derived from an EMBL/GenBank/DDBJ whole genome shotgun (WGS) entry which is preliminary data.</text>
</comment>
<feature type="transmembrane region" description="Helical" evidence="7">
    <location>
        <begin position="27"/>
        <end position="47"/>
    </location>
</feature>
<dbReference type="InterPro" id="IPR036259">
    <property type="entry name" value="MFS_trans_sf"/>
</dbReference>
<feature type="transmembrane region" description="Helical" evidence="7">
    <location>
        <begin position="121"/>
        <end position="148"/>
    </location>
</feature>
<feature type="transmembrane region" description="Helical" evidence="7">
    <location>
        <begin position="320"/>
        <end position="342"/>
    </location>
</feature>
<dbReference type="PANTHER" id="PTHR10332:SF88">
    <property type="entry name" value="EQUILIBRATIVE NUCLEOSIDE TRANSPORTER 1, ISOFORM A"/>
    <property type="match status" value="1"/>
</dbReference>
<accession>A0ABQ9JMF9</accession>